<proteinExistence type="predicted"/>
<protein>
    <submittedName>
        <fullName evidence="1">Uncharacterized protein</fullName>
    </submittedName>
</protein>
<sequence>MEAGSGAAAVVGSTALGLFTATGSHDISDRGLRPGRNLEADDIVPELARSIHPRERPDWEETISAMARSAEIPELSSEPLIRSCSSTASMKVKNVKKLSFTKGHFPKLAECAHFHYENVDFGSIQLSLAEEQSEVSRNGLESKELVYLVHIYCQGRSWMVRRSYEDFRVLDKHLHLCIYDRRFSQLPELPRYDSLRERAEAVSQMLMAYLSRLSAIADNKINCGPVLTWMEVDNKGNRLLVHEESSINVPAIAAAHVIKRYIAQAADELSFEVGDIVSVIDMPPKEDTTWWRGKHGFQVGFFPSECVELINDKVPQSVTNSVPKPASPCSALRPASWSLFPPYLEMESVKQDSALAPDPLNPYRLSSVSKKHGKLITFLRTFMKSRPTKQKLKQRGILRERVFGCDLGEHLLNSGHDVPQVLKSCTEFIEKHGIVDGMYRLSGIASNIQKLRVSATTGSMRRYLDPTEAAQAVQLLQDGASIRTIARRFAASPSTVSRAWRRFQETGSYSRRAGQGRRRSLTHQQDRYLLLCARRNRMSTTRALQNDLRQATGVNVSDQTIRNRLHEGGLRARHSLVGPVLTARHRGARLAFAIEHKNWQIRHWHPVLFSDESRFTLSTCDRRERVCRSRGERYAACNIVQHDRFGGGSVMVWGGISMEGCTDLYRLDNGTLTAIRYRDEILGPILRHCAGAVGPGFLLVHDDARPHVARVCRQFLEDEGINTIEWPPRSPDLNPIEPLWDITFRSIRRRQVAPQTVQELSDALVQIWEEIPQDTNHRLIRSPDAVRHTSTHEFDSEQIPDLTKDVYIQDIHCVGSLCKLYFRELPNPLLTYQLYEKFSEAVSAATDEERLIKIHDVIQQLPPPHYRTLEFLMRHLSRLAAFSYVTNMHTKNLAIVWAPNLLRSKQIESACFSGTAAFMEVRIQSVVVEFILNHVDVLFSPKLSSLIREGAGHNSLSRPKSLLVPSPSTKLLTLEEAQARTQAQINSPVTADSKYIEVGEGPAALQGKFHTVIEFPTERKRQPIKSKKSPVGSWRSFFNLGKSSSTSKRKLHRNPSEPNELKAMALGGSRGDTGTLRSAKSEESLSSLHNVEGESKVYRPRRPRSSSDALSTSFNGDLMDSRQHCNSYDNIDHGDSEGDDGPICVPALISPPRSTDDVDLSPPDIGMATLDFDPMSFQCSLPLAESSAISADTEAVSLKRSPGSASDSEPVSPVRPKITSLQQSPDLSPAFRSGSNSSEKIRFQSSESCEKFAVLPPLRISQPTDTSIVSKGSESPEHQPSPTSPPPLQDSPAKISLLSFKSTDLPLSEAIQLELLSKSASCENNEALGIDALQQISAQEQAGAVALDSPNSTAPVSSVSLLPPPPQPKNTARMLALALAESAQQATFLSQRESSESPTPVSPLRSQEFLETLDWPPPPTLKLQTSQEETADVPQFPAPSSSSASYTPTETLTQSTSMHLIIDDSEKSPNMSGNREDIVSSVAPSKGASPSQPVQLSPTHNSPERQQPSVGQTPASTETCSTTTTTTTYTSSRKELVVTPQPSSKIQSPESVLPAPTTKSLEQPVAVLQPQLISPEQSGERPWESIKPVNPRMESVSHHQTHGTTPPPPPPVRSIESKLAAAALCKTEAANAAPYHAMLGEGSMPPSLDDTLPKPHPSQRKSSVHLSAYVYHSKGETGIIEPTGEAYYHQRPTPAGPSSVGCHYRPDSVPPHLSYVSKSEPQIPYRAHGDGRYNTIGPRSFHQSMKSREAMRSEYISPGSLHRSHGYSSIDGHAAYPTIRRVHSLHVPPTAIRSVPLTRTEVPPDDDLYYYQRPVYHCKSYQQPSQAEYHVTQLQPYFENGRVQYRYSPYSGTHPLDVPYYDVDPYGTVRLRHYHSFSSRDAGPHLSRSGAKSGGYHYLSRHAIPVKEHTFVSRDMPPYHGPKGAVYYAWDPEEAERLRMHSIRRESRARQKVKGPIMSQYDNVGPYTPADIGGLEVLHLRSKSDPGKAVLVTSEGKDGRCSVTPGPQHVSRHLMSDPDVLMYMETEKHCQGNGMGDRVAAPKQSSSRTYQSTHSHLSQPPPRSMPHLSEGSHLESKCEPGDNQMSSKHWQEHPDSRSYQAQYDRPDPERHIGRIKTTSSSEDDQKTAPVKPVPPPKPERSHSVRERHHYNQTNHPHAQDSFSHQPHGQRQSTVTQQSHYDNLDDYHPVPHSQTPLPNRGGSSLYGAPGYSASHANRAYSTALGQGAFIRAELAMQRSEAEINAE</sequence>
<keyword evidence="2" id="KW-1185">Reference proteome</keyword>
<organism evidence="1 2">
    <name type="scientific">Pangasius djambal</name>
    <dbReference type="NCBI Taxonomy" id="1691987"/>
    <lineage>
        <taxon>Eukaryota</taxon>
        <taxon>Metazoa</taxon>
        <taxon>Chordata</taxon>
        <taxon>Craniata</taxon>
        <taxon>Vertebrata</taxon>
        <taxon>Euteleostomi</taxon>
        <taxon>Actinopterygii</taxon>
        <taxon>Neopterygii</taxon>
        <taxon>Teleostei</taxon>
        <taxon>Ostariophysi</taxon>
        <taxon>Siluriformes</taxon>
        <taxon>Pangasiidae</taxon>
        <taxon>Pangasius</taxon>
    </lineage>
</organism>
<accession>A0ACC5YY56</accession>
<gene>
    <name evidence="1" type="ORF">PDJAM_G00063190</name>
</gene>
<name>A0ACC5YY56_9TELE</name>
<comment type="caution">
    <text evidence="1">The sequence shown here is derived from an EMBL/GenBank/DDBJ whole genome shotgun (WGS) entry which is preliminary data.</text>
</comment>
<dbReference type="Proteomes" id="UP000830395">
    <property type="component" value="Chromosome 15"/>
</dbReference>
<dbReference type="EMBL" id="CM040989">
    <property type="protein sequence ID" value="MCJ8740800.1"/>
    <property type="molecule type" value="Genomic_DNA"/>
</dbReference>
<reference evidence="1" key="1">
    <citation type="submission" date="2020-02" db="EMBL/GenBank/DDBJ databases">
        <title>Genome sequencing of the panga catfish, Pangasius djambal.</title>
        <authorList>
            <person name="Wen M."/>
            <person name="Zahm M."/>
            <person name="Roques C."/>
            <person name="Cabau C."/>
            <person name="Klopp C."/>
            <person name="Donnadieu C."/>
            <person name="Jouanno E."/>
            <person name="Avarre J.-C."/>
            <person name="Campet M."/>
            <person name="Ha T."/>
            <person name="Dugue R."/>
            <person name="Lampietro C."/>
            <person name="Louis A."/>
            <person name="Herpin A."/>
            <person name="Echchiki A."/>
            <person name="Berthelot C."/>
            <person name="Parey E."/>
            <person name="Roest-Crollius H."/>
            <person name="Braasch I."/>
            <person name="Postlethwait J.H."/>
            <person name="Bobe J."/>
            <person name="Montfort J."/>
            <person name="Bouchez O."/>
            <person name="Begum T."/>
            <person name="Schartl M."/>
            <person name="Gustiano R."/>
            <person name="Guiguen Y."/>
        </authorList>
    </citation>
    <scope>NUCLEOTIDE SEQUENCE</scope>
    <source>
        <strain evidence="1">Pdj_M5554</strain>
    </source>
</reference>
<evidence type="ECO:0000313" key="1">
    <source>
        <dbReference type="EMBL" id="MCJ8740800.1"/>
    </source>
</evidence>
<evidence type="ECO:0000313" key="2">
    <source>
        <dbReference type="Proteomes" id="UP000830395"/>
    </source>
</evidence>